<dbReference type="GO" id="GO:0042148">
    <property type="term" value="P:DNA strand invasion"/>
    <property type="evidence" value="ECO:0007669"/>
    <property type="project" value="TreeGrafter"/>
</dbReference>
<evidence type="ECO:0000313" key="4">
    <source>
        <dbReference type="EMBL" id="KAI3915093.1"/>
    </source>
</evidence>
<dbReference type="GO" id="GO:0000794">
    <property type="term" value="C:condensed nuclear chromosome"/>
    <property type="evidence" value="ECO:0007669"/>
    <property type="project" value="TreeGrafter"/>
</dbReference>
<reference evidence="4" key="1">
    <citation type="submission" date="2022-04" db="EMBL/GenBank/DDBJ databases">
        <title>A functionally conserved STORR gene fusion in Papaver species that diverged 16.8 million years ago.</title>
        <authorList>
            <person name="Catania T."/>
        </authorList>
    </citation>
    <scope>NUCLEOTIDE SEQUENCE</scope>
    <source>
        <strain evidence="4">S-188037</strain>
    </source>
</reference>
<dbReference type="SUPFAM" id="SSF52540">
    <property type="entry name" value="P-loop containing nucleoside triphosphate hydrolases"/>
    <property type="match status" value="1"/>
</dbReference>
<dbReference type="GO" id="GO:0000730">
    <property type="term" value="P:DNA recombinase assembly"/>
    <property type="evidence" value="ECO:0007669"/>
    <property type="project" value="TreeGrafter"/>
</dbReference>
<proteinExistence type="predicted"/>
<evidence type="ECO:0000313" key="5">
    <source>
        <dbReference type="Proteomes" id="UP001202328"/>
    </source>
</evidence>
<dbReference type="PROSITE" id="PS50162">
    <property type="entry name" value="RECA_2"/>
    <property type="match status" value="1"/>
</dbReference>
<dbReference type="AlphaFoldDB" id="A0AAD4SNW0"/>
<dbReference type="PANTHER" id="PTHR22942">
    <property type="entry name" value="RECA/RAD51/RADA DNA STRAND-PAIRING FAMILY MEMBER"/>
    <property type="match status" value="1"/>
</dbReference>
<keyword evidence="2" id="KW-0067">ATP-binding</keyword>
<protein>
    <recommendedName>
        <fullName evidence="3">RecA family profile 1 domain-containing protein</fullName>
    </recommendedName>
</protein>
<feature type="domain" description="RecA family profile 1" evidence="3">
    <location>
        <begin position="44"/>
        <end position="98"/>
    </location>
</feature>
<dbReference type="InterPro" id="IPR027417">
    <property type="entry name" value="P-loop_NTPase"/>
</dbReference>
<dbReference type="InterPro" id="IPR013632">
    <property type="entry name" value="Rad51_C"/>
</dbReference>
<comment type="caution">
    <text evidence="4">The sequence shown here is derived from an EMBL/GenBank/DDBJ whole genome shotgun (WGS) entry which is preliminary data.</text>
</comment>
<keyword evidence="1" id="KW-0547">Nucleotide-binding</keyword>
<dbReference type="GO" id="GO:0140664">
    <property type="term" value="F:ATP-dependent DNA damage sensor activity"/>
    <property type="evidence" value="ECO:0007669"/>
    <property type="project" value="InterPro"/>
</dbReference>
<name>A0AAD4SNW0_9MAGN</name>
<dbReference type="GO" id="GO:0000150">
    <property type="term" value="F:DNA strand exchange activity"/>
    <property type="evidence" value="ECO:0007669"/>
    <property type="project" value="TreeGrafter"/>
</dbReference>
<dbReference type="GO" id="GO:0003697">
    <property type="term" value="F:single-stranded DNA binding"/>
    <property type="evidence" value="ECO:0007669"/>
    <property type="project" value="TreeGrafter"/>
</dbReference>
<dbReference type="PANTHER" id="PTHR22942:SF39">
    <property type="entry name" value="DNA REPAIR PROTEIN RAD51 HOMOLOG 1"/>
    <property type="match status" value="1"/>
</dbReference>
<dbReference type="Proteomes" id="UP001202328">
    <property type="component" value="Unassembled WGS sequence"/>
</dbReference>
<dbReference type="Pfam" id="PF08423">
    <property type="entry name" value="Rad51"/>
    <property type="match status" value="1"/>
</dbReference>
<sequence length="98" mass="10862">MCCILPSKELLLIKGISDAKVGIEAATKLVPFTSASQLHAQRQEIIRITSGSRELDKVLEGGSIQSITELYGGFRSGKTQFCHNLWVICQLRLDQEGW</sequence>
<accession>A0AAD4SNW0</accession>
<keyword evidence="5" id="KW-1185">Reference proteome</keyword>
<evidence type="ECO:0000256" key="2">
    <source>
        <dbReference type="ARBA" id="ARBA00022840"/>
    </source>
</evidence>
<dbReference type="GO" id="GO:0006312">
    <property type="term" value="P:mitotic recombination"/>
    <property type="evidence" value="ECO:0007669"/>
    <property type="project" value="TreeGrafter"/>
</dbReference>
<evidence type="ECO:0000256" key="1">
    <source>
        <dbReference type="ARBA" id="ARBA00022741"/>
    </source>
</evidence>
<dbReference type="InterPro" id="IPR020588">
    <property type="entry name" value="RecA_ATP-bd"/>
</dbReference>
<dbReference type="Gene3D" id="3.40.50.300">
    <property type="entry name" value="P-loop containing nucleotide triphosphate hydrolases"/>
    <property type="match status" value="1"/>
</dbReference>
<dbReference type="GO" id="GO:0007131">
    <property type="term" value="P:reciprocal meiotic recombination"/>
    <property type="evidence" value="ECO:0007669"/>
    <property type="project" value="TreeGrafter"/>
</dbReference>
<gene>
    <name evidence="4" type="ORF">MKW98_011992</name>
</gene>
<dbReference type="EMBL" id="JAJJMB010009193">
    <property type="protein sequence ID" value="KAI3915093.1"/>
    <property type="molecule type" value="Genomic_DNA"/>
</dbReference>
<evidence type="ECO:0000259" key="3">
    <source>
        <dbReference type="PROSITE" id="PS50162"/>
    </source>
</evidence>
<dbReference type="GO" id="GO:0003690">
    <property type="term" value="F:double-stranded DNA binding"/>
    <property type="evidence" value="ECO:0007669"/>
    <property type="project" value="TreeGrafter"/>
</dbReference>
<organism evidence="4 5">
    <name type="scientific">Papaver atlanticum</name>
    <dbReference type="NCBI Taxonomy" id="357466"/>
    <lineage>
        <taxon>Eukaryota</taxon>
        <taxon>Viridiplantae</taxon>
        <taxon>Streptophyta</taxon>
        <taxon>Embryophyta</taxon>
        <taxon>Tracheophyta</taxon>
        <taxon>Spermatophyta</taxon>
        <taxon>Magnoliopsida</taxon>
        <taxon>Ranunculales</taxon>
        <taxon>Papaveraceae</taxon>
        <taxon>Papaveroideae</taxon>
        <taxon>Papaver</taxon>
    </lineage>
</organism>
<dbReference type="GO" id="GO:0070192">
    <property type="term" value="P:chromosome organization involved in meiotic cell cycle"/>
    <property type="evidence" value="ECO:0007669"/>
    <property type="project" value="TreeGrafter"/>
</dbReference>
<dbReference type="GO" id="GO:0005524">
    <property type="term" value="F:ATP binding"/>
    <property type="evidence" value="ECO:0007669"/>
    <property type="project" value="UniProtKB-KW"/>
</dbReference>